<comment type="subunit">
    <text evidence="16">Forms homodimers. Interacts with ubiquitin-protein ligase UBE3A/E6-AP; this interaction stimulates UBE3A ubiquitin activity. Interacts with host BAK1.</text>
</comment>
<evidence type="ECO:0000256" key="7">
    <source>
        <dbReference type="ARBA" id="ARBA00022771"/>
    </source>
</evidence>
<gene>
    <name evidence="16 18" type="primary">E6</name>
</gene>
<accession>A0A2H4V8C8</accession>
<evidence type="ECO:0000256" key="4">
    <source>
        <dbReference type="ARBA" id="ARBA00022581"/>
    </source>
</evidence>
<dbReference type="Gene3D" id="3.30.240.40">
    <property type="entry name" value="E6 early regulatory protein"/>
    <property type="match status" value="2"/>
</dbReference>
<dbReference type="InterPro" id="IPR038575">
    <property type="entry name" value="E6_sf"/>
</dbReference>
<keyword evidence="5 16" id="KW-1090">Inhibition of host innate immune response by virus</keyword>
<evidence type="ECO:0000256" key="2">
    <source>
        <dbReference type="ARBA" id="ARBA00022518"/>
    </source>
</evidence>
<keyword evidence="2 16" id="KW-0244">Early protein</keyword>
<evidence type="ECO:0000313" key="18">
    <source>
        <dbReference type="EMBL" id="AUB51254.1"/>
    </source>
</evidence>
<evidence type="ECO:0000256" key="16">
    <source>
        <dbReference type="HAMAP-Rule" id="MF_04006"/>
    </source>
</evidence>
<dbReference type="InterPro" id="IPR001334">
    <property type="entry name" value="E6"/>
</dbReference>
<evidence type="ECO:0000256" key="6">
    <source>
        <dbReference type="ARBA" id="ARBA00022723"/>
    </source>
</evidence>
<dbReference type="GO" id="GO:0039648">
    <property type="term" value="P:symbiont-mediated perturbation of host ubiquitin-like protein modification"/>
    <property type="evidence" value="ECO:0007669"/>
    <property type="project" value="UniProtKB-UniRule"/>
</dbReference>
<protein>
    <recommendedName>
        <fullName evidence="16 17">Protein E6</fullName>
    </recommendedName>
</protein>
<reference evidence="18" key="1">
    <citation type="submission" date="2017-07" db="EMBL/GenBank/DDBJ databases">
        <title>Characterisation of Six Novel Gammapapillomavirus Types Isolated From Penile Swabs.</title>
        <authorList>
            <person name="Murahwa A.T."/>
            <person name="Mbulawa Z.Z.A."/>
            <person name="Williamson A.-L."/>
            <person name="Meiring T.L."/>
        </authorList>
    </citation>
    <scope>NUCLEOTIDE SEQUENCE</scope>
    <source>
        <strain evidence="18">CT03_1</strain>
    </source>
</reference>
<evidence type="ECO:0000256" key="15">
    <source>
        <dbReference type="ARBA" id="ARBA00023323"/>
    </source>
</evidence>
<comment type="caution">
    <text evidence="16">Lacks conserved residue(s) required for the propagation of feature annotation.</text>
</comment>
<evidence type="ECO:0000256" key="12">
    <source>
        <dbReference type="ARBA" id="ARBA00023163"/>
    </source>
</evidence>
<keyword evidence="7 16" id="KW-0863">Zinc-finger</keyword>
<evidence type="ECO:0000256" key="9">
    <source>
        <dbReference type="ARBA" id="ARBA00023015"/>
    </source>
</evidence>
<dbReference type="HAMAP" id="MF_04006">
    <property type="entry name" value="HPV_E6"/>
    <property type="match status" value="1"/>
</dbReference>
<keyword evidence="11 16" id="KW-0010">Activator</keyword>
<comment type="function">
    <text evidence="16">Plays a major role in the induction and maintenance of cellular transformation. E6 associates with host UBE3A/E6-AP ubiquitin-protein ligase and modulates its activity. Protects host keratinocytes from apoptosis by mediating the degradation of host BAK1. May also inhibit host immune response.</text>
</comment>
<evidence type="ECO:0000256" key="5">
    <source>
        <dbReference type="ARBA" id="ARBA00022632"/>
    </source>
</evidence>
<evidence type="ECO:0000256" key="14">
    <source>
        <dbReference type="ARBA" id="ARBA00023280"/>
    </source>
</evidence>
<dbReference type="SUPFAM" id="SSF161229">
    <property type="entry name" value="E6 C-terminal domain-like"/>
    <property type="match status" value="2"/>
</dbReference>
<keyword evidence="6 16" id="KW-0479">Metal-binding</keyword>
<dbReference type="GO" id="GO:0030430">
    <property type="term" value="C:host cell cytoplasm"/>
    <property type="evidence" value="ECO:0007669"/>
    <property type="project" value="UniProtKB-SubCell"/>
</dbReference>
<evidence type="ECO:0000256" key="3">
    <source>
        <dbReference type="ARBA" id="ARBA00022562"/>
    </source>
</evidence>
<keyword evidence="3 16" id="KW-1048">Host nucleus</keyword>
<keyword evidence="12 16" id="KW-0804">Transcription</keyword>
<keyword evidence="14 16" id="KW-0899">Viral immunoevasion</keyword>
<dbReference type="Pfam" id="PF00518">
    <property type="entry name" value="E6"/>
    <property type="match status" value="1"/>
</dbReference>
<comment type="similarity">
    <text evidence="1 16 17">Belongs to the papillomaviridae E6 protein family.</text>
</comment>
<keyword evidence="15 16" id="KW-1119">Modulation of host cell apoptosis by virus</keyword>
<evidence type="ECO:0000256" key="11">
    <source>
        <dbReference type="ARBA" id="ARBA00023159"/>
    </source>
</evidence>
<keyword evidence="9 16" id="KW-0805">Transcription regulation</keyword>
<dbReference type="GO" id="GO:0052150">
    <property type="term" value="P:symbiont-mediated perturbation of host apoptosis"/>
    <property type="evidence" value="ECO:0007669"/>
    <property type="project" value="UniProtKB-KW"/>
</dbReference>
<proteinExistence type="inferred from homology"/>
<dbReference type="GO" id="GO:0042025">
    <property type="term" value="C:host cell nucleus"/>
    <property type="evidence" value="ECO:0007669"/>
    <property type="project" value="UniProtKB-SubCell"/>
</dbReference>
<dbReference type="GO" id="GO:0052170">
    <property type="term" value="P:symbiont-mediated suppression of host innate immune response"/>
    <property type="evidence" value="ECO:0007669"/>
    <property type="project" value="UniProtKB-KW"/>
</dbReference>
<dbReference type="Proteomes" id="UP001236433">
    <property type="component" value="Segment"/>
</dbReference>
<keyword evidence="8 16" id="KW-0862">Zinc</keyword>
<dbReference type="GO" id="GO:0006355">
    <property type="term" value="P:regulation of DNA-templated transcription"/>
    <property type="evidence" value="ECO:0007669"/>
    <property type="project" value="UniProtKB-UniRule"/>
</dbReference>
<organism evidence="18">
    <name type="scientific">Human papillomavirus type 212</name>
    <dbReference type="NCBI Taxonomy" id="2060136"/>
    <lineage>
        <taxon>Viruses</taxon>
        <taxon>Monodnaviria</taxon>
        <taxon>Shotokuvirae</taxon>
        <taxon>Cossaviricota</taxon>
        <taxon>Papovaviricetes</taxon>
        <taxon>Zurhausenvirales</taxon>
        <taxon>Papillomaviridae</taxon>
    </lineage>
</organism>
<evidence type="ECO:0000256" key="8">
    <source>
        <dbReference type="ARBA" id="ARBA00022833"/>
    </source>
</evidence>
<dbReference type="GO" id="GO:0008270">
    <property type="term" value="F:zinc ion binding"/>
    <property type="evidence" value="ECO:0007669"/>
    <property type="project" value="UniProtKB-KW"/>
</dbReference>
<dbReference type="GO" id="GO:0003677">
    <property type="term" value="F:DNA binding"/>
    <property type="evidence" value="ECO:0007669"/>
    <property type="project" value="UniProtKB-UniRule"/>
</dbReference>
<evidence type="ECO:0000256" key="13">
    <source>
        <dbReference type="ARBA" id="ARBA00023200"/>
    </source>
</evidence>
<feature type="zinc finger region" evidence="16">
    <location>
        <begin position="108"/>
        <end position="144"/>
    </location>
</feature>
<feature type="zinc finger region" evidence="16">
    <location>
        <begin position="35"/>
        <end position="71"/>
    </location>
</feature>
<dbReference type="GO" id="GO:0039502">
    <property type="term" value="P:symbiont-mediated suppression of host type I interferon-mediated signaling pathway"/>
    <property type="evidence" value="ECO:0007669"/>
    <property type="project" value="UniProtKB-UniRule"/>
</dbReference>
<keyword evidence="13 16" id="KW-1035">Host cytoplasm</keyword>
<sequence>MLLQCCRPMAALFPVRLDEYCKTFNICFLDLRLRCVFCSHYIDIRELADFYQKQLSLIWRNFQCFACCEQCIFLSARYERDNYFQCTVKPEDLALLVEKPLSDVIIRCYICLDLLDAAEKQDHLARSKRFILIRGHWRGYCRRCMQKE</sequence>
<evidence type="ECO:0000256" key="10">
    <source>
        <dbReference type="ARBA" id="ARBA00023125"/>
    </source>
</evidence>
<evidence type="ECO:0000256" key="17">
    <source>
        <dbReference type="RuleBase" id="RU363123"/>
    </source>
</evidence>
<keyword evidence="4 16" id="KW-0945">Host-virus interaction</keyword>
<keyword evidence="10 16" id="KW-0238">DNA-binding</keyword>
<dbReference type="GO" id="GO:0006351">
    <property type="term" value="P:DNA-templated transcription"/>
    <property type="evidence" value="ECO:0007669"/>
    <property type="project" value="UniProtKB-UniRule"/>
</dbReference>
<name>A0A2H4V8C8_9PAPI</name>
<comment type="subcellular location">
    <subcellularLocation>
        <location evidence="16 17">Host cytoplasm</location>
    </subcellularLocation>
    <subcellularLocation>
        <location evidence="16 17">Host nucleus</location>
    </subcellularLocation>
</comment>
<evidence type="ECO:0000256" key="1">
    <source>
        <dbReference type="ARBA" id="ARBA00006346"/>
    </source>
</evidence>
<dbReference type="EMBL" id="MF509817">
    <property type="protein sequence ID" value="AUB51254.1"/>
    <property type="molecule type" value="Genomic_DNA"/>
</dbReference>